<keyword evidence="2" id="KW-0472">Membrane</keyword>
<keyword evidence="4" id="KW-1185">Reference proteome</keyword>
<evidence type="ECO:0000313" key="5">
    <source>
        <dbReference type="WBParaSite" id="maker-uti_cns_0002396-snap-gene-0.8-mRNA-1"/>
    </source>
</evidence>
<name>A0A1I8GLW8_9PLAT</name>
<evidence type="ECO:0000256" key="1">
    <source>
        <dbReference type="SAM" id="MobiDB-lite"/>
    </source>
</evidence>
<organism evidence="4 5">
    <name type="scientific">Macrostomum lignano</name>
    <dbReference type="NCBI Taxonomy" id="282301"/>
    <lineage>
        <taxon>Eukaryota</taxon>
        <taxon>Metazoa</taxon>
        <taxon>Spiralia</taxon>
        <taxon>Lophotrochozoa</taxon>
        <taxon>Platyhelminthes</taxon>
        <taxon>Rhabditophora</taxon>
        <taxon>Macrostomorpha</taxon>
        <taxon>Macrostomida</taxon>
        <taxon>Macrostomidae</taxon>
        <taxon>Macrostomum</taxon>
    </lineage>
</organism>
<feature type="chain" id="PRO_5009319576" evidence="3">
    <location>
        <begin position="48"/>
        <end position="304"/>
    </location>
</feature>
<proteinExistence type="predicted"/>
<dbReference type="PANTHER" id="PTHR15644:SF2">
    <property type="entry name" value="OSTEOPETROSIS-ASSOCIATED TRANSMEMBRANE PROTEIN 1"/>
    <property type="match status" value="1"/>
</dbReference>
<evidence type="ECO:0000256" key="3">
    <source>
        <dbReference type="SAM" id="SignalP"/>
    </source>
</evidence>
<sequence length="304" mass="33721">MYYICITISVASHLYKTDFQHPQLHQMEQLFLFLSLLLLAAPQVSLSQLQTELTDSCLAYQRQLAALAANLAECSAEAARPFALCHRCAQAYASWTGLMRELAEYEQCSEYLLQSDSVQTLLRTRDFADSLWKAGGCKYCLTESGGPGNASSWSYQPDVAEFLRHVDQLRACFANYTQSPILPVVSKASSSSNSSREVCRGCKSIYRELNERFKLLGHDQQQCMDAVDALNVSRRAWGETLKCDPQGISLQPVPLIVATYLVAALFYIGASSQKVIKNRRLLRQKRVPPSSPTASQSLQGSVGA</sequence>
<dbReference type="InterPro" id="IPR019172">
    <property type="entry name" value="Osteopetrosis-assoc_TM_1"/>
</dbReference>
<evidence type="ECO:0000256" key="2">
    <source>
        <dbReference type="SAM" id="Phobius"/>
    </source>
</evidence>
<dbReference type="GO" id="GO:0005829">
    <property type="term" value="C:cytosol"/>
    <property type="evidence" value="ECO:0007669"/>
    <property type="project" value="TreeGrafter"/>
</dbReference>
<dbReference type="Proteomes" id="UP000095280">
    <property type="component" value="Unplaced"/>
</dbReference>
<protein>
    <submittedName>
        <fullName evidence="5">Ima1_N domain-containing protein</fullName>
    </submittedName>
</protein>
<dbReference type="PANTHER" id="PTHR15644">
    <property type="entry name" value="OSTEOPETROSIS ASSOCIATED TRANSMEMBRANE PROTEIN 1"/>
    <property type="match status" value="1"/>
</dbReference>
<feature type="region of interest" description="Disordered" evidence="1">
    <location>
        <begin position="284"/>
        <end position="304"/>
    </location>
</feature>
<feature type="signal peptide" evidence="3">
    <location>
        <begin position="1"/>
        <end position="47"/>
    </location>
</feature>
<reference evidence="5" key="1">
    <citation type="submission" date="2016-11" db="UniProtKB">
        <authorList>
            <consortium name="WormBaseParasite"/>
        </authorList>
    </citation>
    <scope>IDENTIFICATION</scope>
</reference>
<dbReference type="Pfam" id="PF09777">
    <property type="entry name" value="OSTMP1"/>
    <property type="match status" value="1"/>
</dbReference>
<keyword evidence="3" id="KW-0732">Signal</keyword>
<feature type="transmembrane region" description="Helical" evidence="2">
    <location>
        <begin position="252"/>
        <end position="270"/>
    </location>
</feature>
<dbReference type="WBParaSite" id="maker-uti_cns_0002396-snap-gene-0.8-mRNA-1">
    <property type="protein sequence ID" value="maker-uti_cns_0002396-snap-gene-0.8-mRNA-1"/>
    <property type="gene ID" value="maker-uti_cns_0002396-snap-gene-0.8"/>
</dbReference>
<feature type="compositionally biased region" description="Polar residues" evidence="1">
    <location>
        <begin position="292"/>
        <end position="304"/>
    </location>
</feature>
<keyword evidence="2" id="KW-0812">Transmembrane</keyword>
<evidence type="ECO:0000313" key="4">
    <source>
        <dbReference type="Proteomes" id="UP000095280"/>
    </source>
</evidence>
<dbReference type="AlphaFoldDB" id="A0A1I8GLW8"/>
<accession>A0A1I8GLW8</accession>
<keyword evidence="2" id="KW-1133">Transmembrane helix</keyword>